<reference evidence="3 4" key="1">
    <citation type="submission" date="2018-04" db="EMBL/GenBank/DDBJ databases">
        <authorList>
            <person name="Huttner S."/>
            <person name="Dainat J."/>
        </authorList>
    </citation>
    <scope>NUCLEOTIDE SEQUENCE [LARGE SCALE GENOMIC DNA]</scope>
</reference>
<protein>
    <submittedName>
        <fullName evidence="3">B5c3584b-a59c-4722-a933-df8ca63b8bcb</fullName>
    </submittedName>
</protein>
<proteinExistence type="predicted"/>
<feature type="transmembrane region" description="Helical" evidence="2">
    <location>
        <begin position="64"/>
        <end position="84"/>
    </location>
</feature>
<dbReference type="EMBL" id="OUUZ01000015">
    <property type="protein sequence ID" value="SPQ25336.1"/>
    <property type="molecule type" value="Genomic_DNA"/>
</dbReference>
<evidence type="ECO:0000313" key="4">
    <source>
        <dbReference type="Proteomes" id="UP000289323"/>
    </source>
</evidence>
<dbReference type="Proteomes" id="UP000289323">
    <property type="component" value="Unassembled WGS sequence"/>
</dbReference>
<feature type="transmembrane region" description="Helical" evidence="2">
    <location>
        <begin position="511"/>
        <end position="533"/>
    </location>
</feature>
<evidence type="ECO:0000256" key="1">
    <source>
        <dbReference type="SAM" id="MobiDB-lite"/>
    </source>
</evidence>
<sequence>MAASRIWPFALNAVSLLSLLTGIYFAVQVHRKPLLAWDVPLHLSYQDIGTVGHSRSLARYDADLWNHAVQVGGGVIVAITLAAFQRHRNGQFQRAAQPTSGPGLRRSPNSATSSLRSGFGFDFGSNISLGTILVSMIAGAGLSSSLLGMHPATWATTSPIGAVSTAAITAELTRVPAATPWDMSSVMLRSAFERAVAQKPYGLAATHSYLARHFGDEQGVRVGRTVYPSICTHGVGVAPAPWERRGYHVPVDQGRVLAYAPIVAATNVTVQCTDSTEERAWGYEVHEFASAEEPDQPNTIIHRFHVSPKTDWRTNGPRQTVTYVDGDKGFNLKPWQALKKVGNEPVHADNMEVHQIFLFTNVGPINHVPEIILLDCRYGGVDVIRQVTMTSPLEPTSIGEIIDTKDALDMEDLYPAASAIDSALGRDGGALLAGMAAAGVTSLEMWDYVRGRTGTPGLSGLVEHVLVDTAQAYFSLVRQWREEAQFFSWPREVAAGNLTATSKRIGAEGGAAVGAVVVLGLLALLPLSALTSLSRAVVRDYRR</sequence>
<name>A0A3S4F5Q6_9PEZI</name>
<gene>
    <name evidence="3" type="ORF">TT172_LOCUS7755</name>
</gene>
<keyword evidence="2" id="KW-1133">Transmembrane helix</keyword>
<feature type="transmembrane region" description="Helical" evidence="2">
    <location>
        <begin position="6"/>
        <end position="27"/>
    </location>
</feature>
<dbReference type="AlphaFoldDB" id="A0A3S4F5Q6"/>
<keyword evidence="2" id="KW-0472">Membrane</keyword>
<evidence type="ECO:0000256" key="2">
    <source>
        <dbReference type="SAM" id="Phobius"/>
    </source>
</evidence>
<keyword evidence="2" id="KW-0812">Transmembrane</keyword>
<feature type="region of interest" description="Disordered" evidence="1">
    <location>
        <begin position="92"/>
        <end position="111"/>
    </location>
</feature>
<organism evidence="3 4">
    <name type="scientific">Thermothielavioides terrestris</name>
    <dbReference type="NCBI Taxonomy" id="2587410"/>
    <lineage>
        <taxon>Eukaryota</taxon>
        <taxon>Fungi</taxon>
        <taxon>Dikarya</taxon>
        <taxon>Ascomycota</taxon>
        <taxon>Pezizomycotina</taxon>
        <taxon>Sordariomycetes</taxon>
        <taxon>Sordariomycetidae</taxon>
        <taxon>Sordariales</taxon>
        <taxon>Chaetomiaceae</taxon>
        <taxon>Thermothielavioides</taxon>
    </lineage>
</organism>
<evidence type="ECO:0000313" key="3">
    <source>
        <dbReference type="EMBL" id="SPQ25336.1"/>
    </source>
</evidence>
<accession>A0A3S4F5Q6</accession>